<feature type="compositionally biased region" description="Polar residues" evidence="15">
    <location>
        <begin position="1005"/>
        <end position="1026"/>
    </location>
</feature>
<evidence type="ECO:0000256" key="10">
    <source>
        <dbReference type="ARBA" id="ARBA00023098"/>
    </source>
</evidence>
<evidence type="ECO:0000256" key="8">
    <source>
        <dbReference type="ARBA" id="ARBA00022833"/>
    </source>
</evidence>
<dbReference type="InterPro" id="IPR030457">
    <property type="entry name" value="ELO_CS"/>
</dbReference>
<keyword evidence="9 14" id="KW-1133">Transmembrane helix</keyword>
<comment type="catalytic activity">
    <reaction evidence="14">
        <text>a very-long-chain acyl-CoA + malonyl-CoA + H(+) = a very-long-chain 3-oxoacyl-CoA + CO2 + CoA</text>
        <dbReference type="Rhea" id="RHEA:32727"/>
        <dbReference type="ChEBI" id="CHEBI:15378"/>
        <dbReference type="ChEBI" id="CHEBI:16526"/>
        <dbReference type="ChEBI" id="CHEBI:57287"/>
        <dbReference type="ChEBI" id="CHEBI:57384"/>
        <dbReference type="ChEBI" id="CHEBI:90725"/>
        <dbReference type="ChEBI" id="CHEBI:90736"/>
        <dbReference type="EC" id="2.3.1.199"/>
    </reaction>
</comment>
<comment type="subcellular location">
    <subcellularLocation>
        <location evidence="1">Membrane</location>
        <topology evidence="1">Multi-pass membrane protein</topology>
    </subcellularLocation>
</comment>
<keyword evidence="12 14" id="KW-0275">Fatty acid biosynthesis</keyword>
<feature type="region of interest" description="Disordered" evidence="15">
    <location>
        <begin position="1"/>
        <end position="279"/>
    </location>
</feature>
<feature type="compositionally biased region" description="Acidic residues" evidence="15">
    <location>
        <begin position="90"/>
        <end position="102"/>
    </location>
</feature>
<keyword evidence="8 13" id="KW-0862">Zinc</keyword>
<feature type="transmembrane region" description="Helical" evidence="14">
    <location>
        <begin position="1723"/>
        <end position="1742"/>
    </location>
</feature>
<feature type="region of interest" description="Disordered" evidence="15">
    <location>
        <begin position="424"/>
        <end position="510"/>
    </location>
</feature>
<evidence type="ECO:0000256" key="12">
    <source>
        <dbReference type="ARBA" id="ARBA00023160"/>
    </source>
</evidence>
<feature type="transmembrane region" description="Helical" evidence="14">
    <location>
        <begin position="1778"/>
        <end position="1796"/>
    </location>
</feature>
<feature type="region of interest" description="Disordered" evidence="15">
    <location>
        <begin position="1054"/>
        <end position="1123"/>
    </location>
</feature>
<feature type="compositionally biased region" description="Basic and acidic residues" evidence="15">
    <location>
        <begin position="156"/>
        <end position="175"/>
    </location>
</feature>
<dbReference type="PANTHER" id="PTHR11157">
    <property type="entry name" value="FATTY ACID ACYL TRANSFERASE-RELATED"/>
    <property type="match status" value="1"/>
</dbReference>
<dbReference type="EC" id="2.3.1.199" evidence="14"/>
<feature type="compositionally biased region" description="Acidic residues" evidence="15">
    <location>
        <begin position="976"/>
        <end position="992"/>
    </location>
</feature>
<feature type="compositionally biased region" description="Basic and acidic residues" evidence="15">
    <location>
        <begin position="876"/>
        <end position="886"/>
    </location>
</feature>
<evidence type="ECO:0000256" key="11">
    <source>
        <dbReference type="ARBA" id="ARBA00023136"/>
    </source>
</evidence>
<evidence type="ECO:0000256" key="1">
    <source>
        <dbReference type="ARBA" id="ARBA00004141"/>
    </source>
</evidence>
<dbReference type="PROSITE" id="PS50103">
    <property type="entry name" value="ZF_C3H1"/>
    <property type="match status" value="1"/>
</dbReference>
<feature type="region of interest" description="Disordered" evidence="15">
    <location>
        <begin position="1184"/>
        <end position="1253"/>
    </location>
</feature>
<comment type="caution">
    <text evidence="17">The sequence shown here is derived from an EMBL/GenBank/DDBJ whole genome shotgun (WGS) entry which is preliminary data.</text>
</comment>
<dbReference type="GO" id="GO:0034626">
    <property type="term" value="P:fatty acid elongation, polyunsaturated fatty acid"/>
    <property type="evidence" value="ECO:0007669"/>
    <property type="project" value="TreeGrafter"/>
</dbReference>
<keyword evidence="11 14" id="KW-0472">Membrane</keyword>
<feature type="compositionally biased region" description="Acidic residues" evidence="15">
    <location>
        <begin position="38"/>
        <end position="49"/>
    </location>
</feature>
<keyword evidence="3 14" id="KW-0808">Transferase</keyword>
<dbReference type="GO" id="GO:0009922">
    <property type="term" value="F:fatty acid elongase activity"/>
    <property type="evidence" value="ECO:0007669"/>
    <property type="project" value="UniProtKB-EC"/>
</dbReference>
<feature type="region of interest" description="Disordered" evidence="15">
    <location>
        <begin position="769"/>
        <end position="1033"/>
    </location>
</feature>
<feature type="compositionally biased region" description="Acidic residues" evidence="15">
    <location>
        <begin position="117"/>
        <end position="138"/>
    </location>
</feature>
<evidence type="ECO:0000256" key="2">
    <source>
        <dbReference type="ARBA" id="ARBA00022516"/>
    </source>
</evidence>
<feature type="compositionally biased region" description="Low complexity" evidence="15">
    <location>
        <begin position="1559"/>
        <end position="1568"/>
    </location>
</feature>
<feature type="compositionally biased region" description="Basic and acidic residues" evidence="15">
    <location>
        <begin position="794"/>
        <end position="810"/>
    </location>
</feature>
<feature type="compositionally biased region" description="Polar residues" evidence="15">
    <location>
        <begin position="957"/>
        <end position="966"/>
    </location>
</feature>
<proteinExistence type="inferred from homology"/>
<evidence type="ECO:0000256" key="4">
    <source>
        <dbReference type="ARBA" id="ARBA00022692"/>
    </source>
</evidence>
<feature type="compositionally biased region" description="Basic and acidic residues" evidence="15">
    <location>
        <begin position="1089"/>
        <end position="1100"/>
    </location>
</feature>
<dbReference type="Proteomes" id="UP000245119">
    <property type="component" value="Linkage Group LG3"/>
</dbReference>
<keyword evidence="7 14" id="KW-0276">Fatty acid metabolism</keyword>
<accession>A0A2T7PJY7</accession>
<dbReference type="Gene3D" id="4.10.1000.10">
    <property type="entry name" value="Zinc finger, CCCH-type"/>
    <property type="match status" value="1"/>
</dbReference>
<organism evidence="17 18">
    <name type="scientific">Pomacea canaliculata</name>
    <name type="common">Golden apple snail</name>
    <dbReference type="NCBI Taxonomy" id="400727"/>
    <lineage>
        <taxon>Eukaryota</taxon>
        <taxon>Metazoa</taxon>
        <taxon>Spiralia</taxon>
        <taxon>Lophotrochozoa</taxon>
        <taxon>Mollusca</taxon>
        <taxon>Gastropoda</taxon>
        <taxon>Caenogastropoda</taxon>
        <taxon>Architaenioglossa</taxon>
        <taxon>Ampullarioidea</taxon>
        <taxon>Ampullariidae</taxon>
        <taxon>Pomacea</taxon>
    </lineage>
</organism>
<feature type="compositionally biased region" description="Low complexity" evidence="15">
    <location>
        <begin position="891"/>
        <end position="909"/>
    </location>
</feature>
<feature type="transmembrane region" description="Helical" evidence="14">
    <location>
        <begin position="1816"/>
        <end position="1835"/>
    </location>
</feature>
<feature type="region of interest" description="Disordered" evidence="15">
    <location>
        <begin position="294"/>
        <end position="338"/>
    </location>
</feature>
<dbReference type="InterPro" id="IPR002076">
    <property type="entry name" value="ELO_fam"/>
</dbReference>
<feature type="compositionally biased region" description="Polar residues" evidence="15">
    <location>
        <begin position="847"/>
        <end position="863"/>
    </location>
</feature>
<feature type="compositionally biased region" description="Polar residues" evidence="15">
    <location>
        <begin position="479"/>
        <end position="497"/>
    </location>
</feature>
<dbReference type="PROSITE" id="PS01188">
    <property type="entry name" value="ELO"/>
    <property type="match status" value="1"/>
</dbReference>
<dbReference type="GO" id="GO:0034625">
    <property type="term" value="P:fatty acid elongation, monounsaturated fatty acid"/>
    <property type="evidence" value="ECO:0007669"/>
    <property type="project" value="TreeGrafter"/>
</dbReference>
<evidence type="ECO:0000256" key="6">
    <source>
        <dbReference type="ARBA" id="ARBA00022771"/>
    </source>
</evidence>
<dbReference type="Pfam" id="PF00642">
    <property type="entry name" value="zf-CCCH"/>
    <property type="match status" value="1"/>
</dbReference>
<evidence type="ECO:0000259" key="16">
    <source>
        <dbReference type="PROSITE" id="PS50103"/>
    </source>
</evidence>
<dbReference type="PANTHER" id="PTHR11157:SF12">
    <property type="entry name" value="ELONGATION OF VERY LONG CHAIN FATTY ACIDS PROTEIN 4"/>
    <property type="match status" value="1"/>
</dbReference>
<feature type="transmembrane region" description="Helical" evidence="14">
    <location>
        <begin position="1635"/>
        <end position="1658"/>
    </location>
</feature>
<keyword evidence="2 14" id="KW-0444">Lipid biosynthesis</keyword>
<sequence>MDEGSEPLEGELQYLSQDISDDAMPDSQANNKLISEIEQGDEEAEEDLNFENAQGPEQGSRHKSRHEHSSRHKGHKRRSHRYSRRHHEDAMEDLIEEDDESEFPGCAGTKMTHSIEENDMEDGEILEDGEIATDEDDDANAKFSVPENDAASAGDSEDHGNESESEENKTKEKSKRDRRKKPKKEKRHKDGKQKKKSRRHAAYVDHDRLDYESGGRWSGYQGGLAEEDENYDTHYQGSSHYARKRHAPRDSYYYVGSSPPGLYDSPSEESDDEVPSVQQSMTSMVSDEYIDANVAANEKEPAKVKGNAKPREKRKTRLGKRKGDIMRHIEQQPKKKPLLEIPMAERPICKFFKEGKCAKGSSCPFNHDFKPKRLEMRHHKDFEMEPPERHIKKPSLLGSPPRHIKEAAERAKEVKKIPSLFDIEVFPPGKEPPIPTGFYSERSPRGEKSPPPERKSNLNSESNQCPVGMNSPPHPGQMPMSSQGFSPNQGPISSLGSHQPGPSLLGSPAQGTGMVLPMRNNTQQGPMMMAGPNGPSGARPMMGQQRPMFGMQQGMNPAMHQGMNPAMHQGMNPGMQRLQNPGMQNMNPGMQQGPRPGMQQGLMQVMNSNLQQGLNQVMKPGMQQGIIQNMPQNMNLNMQSMNQPINTNMQQGMNPGMQQGMNPGMQQGINQSLNSNMQQGINPNMPQNMNSNMQQGINMPSIRGMNPGLQQGMNANMQHGMPQGIGTGMLNPRIPGGPRLPFNLGGGQQTASSMPPVLNMISALLRGASGNGPFSQNSHQQQLQQAGVGVSQDTDMRRGAGGQDVHKMESPSHGNSQDSATVEDSVSGEHEDGVCKTKQDSDVVPESSCQPEQKVSGQITPLESQLEEEIAENQLSDDKEEKEEGRVTFAPDESSQQSPGESDSSSEDQFLSKSIGDKENESAIPMHLPPMQRQLFMRIRQQQLHQLQQPDVEELSEGTTKKNTLSSHEEKHAETMDDDDDDNWYSSDEEDQDKPKAKLTDILKTITQTSGSSTVTTESHSNSGPDSTLGTSTFSSTASTFNVMQMIQSIRNQAQTDKSVSLPTSQSSSAAGSAVTPSNTAVSGAPSQRDPRQRQTDPRLKRSAGQEAQVMPSSGQLPLLPPLHVDPPVTNAVPHSPMTYQISLLILPGSKVYASLPSTIDPSDPLQKADPRVQRFLKLQEEKAVEIKKPQDPRLRRSNSLAEGGSSPSSRPQDPRSRRKDPRMQGMMQDPRPQPVGPQTVSGPDLHLQNVPPQEPWLQNNMGANMMHHHMGPIGMMQQQNNMGPGPEFQNGMMPGPRMMQNDPRNSMMGMPGGLTNMQQGPMGMQQGPMGMQQRPMGMQQGPMGMQQGPMGMQQRPMGMQQGLINMQQGPLNMQQGPMGFGQDTRQGNLGMQQGPLGMQQGPLAMQHDSRQNSVGMLQGPMGGLQGNMGVQHGSVGIQQGPIGPMGGLQGNMGQEPHHVSVAISQDPRQNPASNSLDSPSRAGDPRLKRGPQGDPRQVKQPLLPVPGSGLDPRMARLGVGGQRQGLSSSPRADDSGSSPSHPTDQAYPRNSFVHSRKSSSPSPQSSSEDNFYSPEPHDLATKKRQLLHASPWIKSAPEEHRGSSTMEVIRDKISEFHEFYEWAHSVSDDRVKDWLFMQGYTPTLVLSGLYLVAVYIGPKLMKDREPFKFKYTLFIYNFILIIMNFHICSELFINSIALGYSYSCQPVSYTYDPREMRVAKALWWFYFSKLVEMLDTIFFILRKKDNQVSFLHVYHHATMFPIWYIGVKWVAGGQSFFGAMINSFIHVIMYTYYGVSALGPEYQKYLWWKRYLTKLQLIQFVMGITHAIQSLVVGCDFPDWMHWALIFYAFTILMLFLNFYFHAYIKAQKRKADNKKLTSNGKQANGYVSNGDTKLPKQWKAEAKKDK</sequence>
<feature type="compositionally biased region" description="Polar residues" evidence="15">
    <location>
        <begin position="1466"/>
        <end position="1479"/>
    </location>
</feature>
<dbReference type="GO" id="GO:0042761">
    <property type="term" value="P:very long-chain fatty acid biosynthetic process"/>
    <property type="evidence" value="ECO:0007669"/>
    <property type="project" value="TreeGrafter"/>
</dbReference>
<feature type="compositionally biased region" description="Polar residues" evidence="15">
    <location>
        <begin position="812"/>
        <end position="824"/>
    </location>
</feature>
<evidence type="ECO:0000256" key="15">
    <source>
        <dbReference type="SAM" id="MobiDB-lite"/>
    </source>
</evidence>
<evidence type="ECO:0000256" key="13">
    <source>
        <dbReference type="PROSITE-ProRule" id="PRU00723"/>
    </source>
</evidence>
<feature type="compositionally biased region" description="Basic residues" evidence="15">
    <location>
        <begin position="176"/>
        <end position="201"/>
    </location>
</feature>
<keyword evidence="4 14" id="KW-0812">Transmembrane</keyword>
<dbReference type="GO" id="GO:0008270">
    <property type="term" value="F:zinc ion binding"/>
    <property type="evidence" value="ECO:0007669"/>
    <property type="project" value="UniProtKB-KW"/>
</dbReference>
<feature type="compositionally biased region" description="Basic residues" evidence="15">
    <location>
        <begin position="306"/>
        <end position="320"/>
    </location>
</feature>
<feature type="compositionally biased region" description="Basic and acidic residues" evidence="15">
    <location>
        <begin position="321"/>
        <end position="333"/>
    </location>
</feature>
<gene>
    <name evidence="17" type="ORF">C0Q70_04988</name>
</gene>
<feature type="compositionally biased region" description="Low complexity" evidence="15">
    <location>
        <begin position="1528"/>
        <end position="1541"/>
    </location>
</feature>
<feature type="region of interest" description="Disordered" evidence="15">
    <location>
        <begin position="1874"/>
        <end position="1908"/>
    </location>
</feature>
<dbReference type="InterPro" id="IPR036855">
    <property type="entry name" value="Znf_CCCH_sf"/>
</dbReference>
<feature type="compositionally biased region" description="Basic and acidic residues" evidence="15">
    <location>
        <begin position="1184"/>
        <end position="1195"/>
    </location>
</feature>
<dbReference type="GO" id="GO:0005789">
    <property type="term" value="C:endoplasmic reticulum membrane"/>
    <property type="evidence" value="ECO:0007669"/>
    <property type="project" value="TreeGrafter"/>
</dbReference>
<evidence type="ECO:0000313" key="18">
    <source>
        <dbReference type="Proteomes" id="UP000245119"/>
    </source>
</evidence>
<feature type="compositionally biased region" description="Basic and acidic residues" evidence="15">
    <location>
        <begin position="202"/>
        <end position="213"/>
    </location>
</feature>
<comment type="similarity">
    <text evidence="14">Belongs to the ELO family.</text>
</comment>
<evidence type="ECO:0000256" key="5">
    <source>
        <dbReference type="ARBA" id="ARBA00022723"/>
    </source>
</evidence>
<dbReference type="EMBL" id="PZQS01000003">
    <property type="protein sequence ID" value="PVD33728.1"/>
    <property type="molecule type" value="Genomic_DNA"/>
</dbReference>
<dbReference type="GO" id="GO:0019367">
    <property type="term" value="P:fatty acid elongation, saturated fatty acid"/>
    <property type="evidence" value="ECO:0007669"/>
    <property type="project" value="TreeGrafter"/>
</dbReference>
<feature type="zinc finger region" description="C3H1-type" evidence="13">
    <location>
        <begin position="343"/>
        <end position="370"/>
    </location>
</feature>
<feature type="transmembrane region" description="Helical" evidence="14">
    <location>
        <begin position="1754"/>
        <end position="1772"/>
    </location>
</feature>
<evidence type="ECO:0000256" key="14">
    <source>
        <dbReference type="RuleBase" id="RU361115"/>
    </source>
</evidence>
<evidence type="ECO:0000256" key="7">
    <source>
        <dbReference type="ARBA" id="ARBA00022832"/>
    </source>
</evidence>
<feature type="transmembrane region" description="Helical" evidence="14">
    <location>
        <begin position="1679"/>
        <end position="1703"/>
    </location>
</feature>
<feature type="compositionally biased region" description="Basic residues" evidence="15">
    <location>
        <begin position="61"/>
        <end position="85"/>
    </location>
</feature>
<feature type="compositionally biased region" description="Basic and acidic residues" evidence="15">
    <location>
        <begin position="827"/>
        <end position="841"/>
    </location>
</feature>
<feature type="transmembrane region" description="Helical" evidence="14">
    <location>
        <begin position="1841"/>
        <end position="1862"/>
    </location>
</feature>
<feature type="region of interest" description="Disordered" evidence="15">
    <location>
        <begin position="1466"/>
        <end position="1577"/>
    </location>
</feature>
<dbReference type="Pfam" id="PF01151">
    <property type="entry name" value="ELO"/>
    <property type="match status" value="1"/>
</dbReference>
<dbReference type="InterPro" id="IPR000571">
    <property type="entry name" value="Znf_CCCH"/>
</dbReference>
<evidence type="ECO:0000256" key="3">
    <source>
        <dbReference type="ARBA" id="ARBA00022679"/>
    </source>
</evidence>
<keyword evidence="5 13" id="KW-0479">Metal-binding</keyword>
<feature type="compositionally biased region" description="Polar residues" evidence="15">
    <location>
        <begin position="1054"/>
        <end position="1086"/>
    </location>
</feature>
<dbReference type="GO" id="GO:0030148">
    <property type="term" value="P:sphingolipid biosynthetic process"/>
    <property type="evidence" value="ECO:0007669"/>
    <property type="project" value="TreeGrafter"/>
</dbReference>
<keyword evidence="18" id="KW-1185">Reference proteome</keyword>
<feature type="domain" description="C3H1-type" evidence="16">
    <location>
        <begin position="343"/>
        <end position="370"/>
    </location>
</feature>
<protein>
    <recommendedName>
        <fullName evidence="14">Elongation of very long chain fatty acids protein</fullName>
        <ecNumber evidence="14">2.3.1.199</ecNumber>
    </recommendedName>
    <alternativeName>
        <fullName evidence="14">Very-long-chain 3-oxoacyl-CoA synthase</fullName>
    </alternativeName>
</protein>
<evidence type="ECO:0000313" key="17">
    <source>
        <dbReference type="EMBL" id="PVD33728.1"/>
    </source>
</evidence>
<keyword evidence="10 14" id="KW-0443">Lipid metabolism</keyword>
<name>A0A2T7PJY7_POMCA</name>
<evidence type="ECO:0000256" key="9">
    <source>
        <dbReference type="ARBA" id="ARBA00022989"/>
    </source>
</evidence>
<dbReference type="SMART" id="SM00356">
    <property type="entry name" value="ZnF_C3H1"/>
    <property type="match status" value="1"/>
</dbReference>
<reference evidence="17 18" key="1">
    <citation type="submission" date="2018-04" db="EMBL/GenBank/DDBJ databases">
        <title>The genome of golden apple snail Pomacea canaliculata provides insight into stress tolerance and invasive adaptation.</title>
        <authorList>
            <person name="Liu C."/>
            <person name="Liu B."/>
            <person name="Ren Y."/>
            <person name="Zhang Y."/>
            <person name="Wang H."/>
            <person name="Li S."/>
            <person name="Jiang F."/>
            <person name="Yin L."/>
            <person name="Zhang G."/>
            <person name="Qian W."/>
            <person name="Fan W."/>
        </authorList>
    </citation>
    <scope>NUCLEOTIDE SEQUENCE [LARGE SCALE GENOMIC DNA]</scope>
    <source>
        <strain evidence="17">SZHN2017</strain>
        <tissue evidence="17">Muscle</tissue>
    </source>
</reference>
<dbReference type="SUPFAM" id="SSF90229">
    <property type="entry name" value="CCCH zinc finger"/>
    <property type="match status" value="1"/>
</dbReference>
<dbReference type="OrthoDB" id="434092at2759"/>
<keyword evidence="6 13" id="KW-0863">Zinc-finger</keyword>
<feature type="compositionally biased region" description="Polar residues" evidence="15">
    <location>
        <begin position="1878"/>
        <end position="1893"/>
    </location>
</feature>
<feature type="compositionally biased region" description="Basic and acidic residues" evidence="15">
    <location>
        <begin position="442"/>
        <end position="456"/>
    </location>
</feature>